<dbReference type="Proteomes" id="UP001254848">
    <property type="component" value="Unassembled WGS sequence"/>
</dbReference>
<gene>
    <name evidence="1" type="ORF">Q4T40_21840</name>
</gene>
<dbReference type="RefSeq" id="WP_413782323.1">
    <property type="nucleotide sequence ID" value="NZ_JAUOZS010000001.1"/>
</dbReference>
<comment type="caution">
    <text evidence="1">The sequence shown here is derived from an EMBL/GenBank/DDBJ whole genome shotgun (WGS) entry which is preliminary data.</text>
</comment>
<sequence>MHYTDRKPIRLWGDGVENLSRIWRCGHCGAKIYCGRLTTQPACRCLCGKAAWRMSGPHTAADRLL</sequence>
<name>A0ABU3P4B3_9FIRM</name>
<protein>
    <submittedName>
        <fullName evidence="1">Uncharacterized protein</fullName>
    </submittedName>
</protein>
<organism evidence="1 2">
    <name type="scientific">Anaeroselena agilis</name>
    <dbReference type="NCBI Taxonomy" id="3063788"/>
    <lineage>
        <taxon>Bacteria</taxon>
        <taxon>Bacillati</taxon>
        <taxon>Bacillota</taxon>
        <taxon>Negativicutes</taxon>
        <taxon>Acetonemataceae</taxon>
        <taxon>Anaeroselena</taxon>
    </lineage>
</organism>
<proteinExistence type="predicted"/>
<dbReference type="EMBL" id="JAUOZS010000001">
    <property type="protein sequence ID" value="MDT8903882.1"/>
    <property type="molecule type" value="Genomic_DNA"/>
</dbReference>
<evidence type="ECO:0000313" key="1">
    <source>
        <dbReference type="EMBL" id="MDT8903882.1"/>
    </source>
</evidence>
<accession>A0ABU3P4B3</accession>
<keyword evidence="2" id="KW-1185">Reference proteome</keyword>
<reference evidence="1 2" key="1">
    <citation type="submission" date="2023-07" db="EMBL/GenBank/DDBJ databases">
        <title>The novel representative of Negativicutes class, Anaeroselena agilis gen. nov. sp. nov.</title>
        <authorList>
            <person name="Prokofeva M.I."/>
            <person name="Elcheninov A.G."/>
            <person name="Klyukina A."/>
            <person name="Kublanov I.V."/>
            <person name="Frolov E.N."/>
            <person name="Podosokorskaya O.A."/>
        </authorList>
    </citation>
    <scope>NUCLEOTIDE SEQUENCE [LARGE SCALE GENOMIC DNA]</scope>
    <source>
        <strain evidence="1 2">4137-cl</strain>
    </source>
</reference>
<evidence type="ECO:0000313" key="2">
    <source>
        <dbReference type="Proteomes" id="UP001254848"/>
    </source>
</evidence>